<dbReference type="SUPFAM" id="SSF55729">
    <property type="entry name" value="Acyl-CoA N-acyltransferases (Nat)"/>
    <property type="match status" value="1"/>
</dbReference>
<dbReference type="CDD" id="cd04301">
    <property type="entry name" value="NAT_SF"/>
    <property type="match status" value="1"/>
</dbReference>
<feature type="domain" description="N-acetyltransferase" evidence="1">
    <location>
        <begin position="39"/>
        <end position="146"/>
    </location>
</feature>
<accession>A0A0P1IJH2</accession>
<organism evidence="2 3">
    <name type="scientific">Ruegeria denitrificans</name>
    <dbReference type="NCBI Taxonomy" id="1715692"/>
    <lineage>
        <taxon>Bacteria</taxon>
        <taxon>Pseudomonadati</taxon>
        <taxon>Pseudomonadota</taxon>
        <taxon>Alphaproteobacteria</taxon>
        <taxon>Rhodobacterales</taxon>
        <taxon>Roseobacteraceae</taxon>
        <taxon>Ruegeria</taxon>
    </lineage>
</organism>
<dbReference type="EMBL" id="CYUD01000016">
    <property type="protein sequence ID" value="CUK16951.1"/>
    <property type="molecule type" value="Genomic_DNA"/>
</dbReference>
<reference evidence="3" key="1">
    <citation type="submission" date="2015-09" db="EMBL/GenBank/DDBJ databases">
        <authorList>
            <person name="Rodrigo-Torres L."/>
            <person name="Arahal D.R."/>
        </authorList>
    </citation>
    <scope>NUCLEOTIDE SEQUENCE [LARGE SCALE GENOMIC DNA]</scope>
    <source>
        <strain evidence="3">CECT 5091</strain>
    </source>
</reference>
<dbReference type="InterPro" id="IPR016181">
    <property type="entry name" value="Acyl_CoA_acyltransferase"/>
</dbReference>
<evidence type="ECO:0000313" key="2">
    <source>
        <dbReference type="EMBL" id="CUK16951.1"/>
    </source>
</evidence>
<dbReference type="InterPro" id="IPR000182">
    <property type="entry name" value="GNAT_dom"/>
</dbReference>
<protein>
    <recommendedName>
        <fullName evidence="1">N-acetyltransferase domain-containing protein</fullName>
    </recommendedName>
</protein>
<dbReference type="STRING" id="1715692.RUE5091_04063"/>
<dbReference type="AlphaFoldDB" id="A0A0P1IJH2"/>
<keyword evidence="3" id="KW-1185">Reference proteome</keyword>
<dbReference type="GO" id="GO:0016747">
    <property type="term" value="F:acyltransferase activity, transferring groups other than amino-acyl groups"/>
    <property type="evidence" value="ECO:0007669"/>
    <property type="project" value="InterPro"/>
</dbReference>
<dbReference type="Pfam" id="PF00583">
    <property type="entry name" value="Acetyltransf_1"/>
    <property type="match status" value="1"/>
</dbReference>
<proteinExistence type="predicted"/>
<evidence type="ECO:0000259" key="1">
    <source>
        <dbReference type="Pfam" id="PF00583"/>
    </source>
</evidence>
<dbReference type="Gene3D" id="3.40.630.30">
    <property type="match status" value="1"/>
</dbReference>
<evidence type="ECO:0000313" key="3">
    <source>
        <dbReference type="Proteomes" id="UP000051260"/>
    </source>
</evidence>
<sequence length="199" mass="22465">MAEVTAVRPLTGAALEAALDDVARLRIEVFRAWPYLYDGDLEYERKYLQSYRDSDKAIVVGAFDGDRLIGASTGAPLTDHADDFAAAFEGADLDLSEIFYCAESVLLSDYRGQGVGHKFFDLREAHARALGFKKCAFCGVQRPADHPMRPDNYRPLDTFWRARGYEPLPWAIAQFSWKDIGEEGETLKPLQFWMRNLSS</sequence>
<gene>
    <name evidence="2" type="ORF">RUE5091_04063</name>
</gene>
<dbReference type="OrthoDB" id="187903at2"/>
<name>A0A0P1IJH2_9RHOB</name>
<dbReference type="Proteomes" id="UP000051260">
    <property type="component" value="Unassembled WGS sequence"/>
</dbReference>
<dbReference type="RefSeq" id="WP_058283684.1">
    <property type="nucleotide sequence ID" value="NZ_CYUD01000016.1"/>
</dbReference>